<dbReference type="AlphaFoldDB" id="A0A8H7D8U9"/>
<accession>A0A8H7D8U9</accession>
<keyword evidence="2" id="KW-1185">Reference proteome</keyword>
<name>A0A8H7D8U9_9AGAR</name>
<evidence type="ECO:0000313" key="1">
    <source>
        <dbReference type="EMBL" id="KAF7366534.1"/>
    </source>
</evidence>
<gene>
    <name evidence="1" type="ORF">MSAN_00910700</name>
</gene>
<sequence length="157" mass="17041">MLVSINGRACKFDTNCPVPSVCDAARSNLGLPLDQVRIGTPLWDGFFYCNLSLSVALQPPSDVVLGRDWHSPVLLAGRSLYQPAKEISSRHNNLNAASSSNENIALAPTSSGTLDLDYDDLEASLSRTCSGLELLRENFFGTKRSRTRTCVFDADSS</sequence>
<proteinExistence type="predicted"/>
<dbReference type="EMBL" id="JACAZH010000006">
    <property type="protein sequence ID" value="KAF7366534.1"/>
    <property type="molecule type" value="Genomic_DNA"/>
</dbReference>
<reference evidence="1" key="1">
    <citation type="submission" date="2020-05" db="EMBL/GenBank/DDBJ databases">
        <title>Mycena genomes resolve the evolution of fungal bioluminescence.</title>
        <authorList>
            <person name="Tsai I.J."/>
        </authorList>
    </citation>
    <scope>NUCLEOTIDE SEQUENCE</scope>
    <source>
        <strain evidence="1">160909Yilan</strain>
    </source>
</reference>
<organism evidence="1 2">
    <name type="scientific">Mycena sanguinolenta</name>
    <dbReference type="NCBI Taxonomy" id="230812"/>
    <lineage>
        <taxon>Eukaryota</taxon>
        <taxon>Fungi</taxon>
        <taxon>Dikarya</taxon>
        <taxon>Basidiomycota</taxon>
        <taxon>Agaricomycotina</taxon>
        <taxon>Agaricomycetes</taxon>
        <taxon>Agaricomycetidae</taxon>
        <taxon>Agaricales</taxon>
        <taxon>Marasmiineae</taxon>
        <taxon>Mycenaceae</taxon>
        <taxon>Mycena</taxon>
    </lineage>
</organism>
<comment type="caution">
    <text evidence="1">The sequence shown here is derived from an EMBL/GenBank/DDBJ whole genome shotgun (WGS) entry which is preliminary data.</text>
</comment>
<dbReference type="Proteomes" id="UP000623467">
    <property type="component" value="Unassembled WGS sequence"/>
</dbReference>
<evidence type="ECO:0000313" key="2">
    <source>
        <dbReference type="Proteomes" id="UP000623467"/>
    </source>
</evidence>
<protein>
    <submittedName>
        <fullName evidence="1">Uncharacterized protein</fullName>
    </submittedName>
</protein>